<proteinExistence type="predicted"/>
<organism evidence="6 7">
    <name type="scientific">Methylomonas rapida</name>
    <dbReference type="NCBI Taxonomy" id="2963939"/>
    <lineage>
        <taxon>Bacteria</taxon>
        <taxon>Pseudomonadati</taxon>
        <taxon>Pseudomonadota</taxon>
        <taxon>Gammaproteobacteria</taxon>
        <taxon>Methylococcales</taxon>
        <taxon>Methylococcaceae</taxon>
        <taxon>Methylomonas</taxon>
    </lineage>
</organism>
<feature type="transmembrane region" description="Helical" evidence="5">
    <location>
        <begin position="128"/>
        <end position="156"/>
    </location>
</feature>
<evidence type="ECO:0000256" key="4">
    <source>
        <dbReference type="ARBA" id="ARBA00023136"/>
    </source>
</evidence>
<dbReference type="PANTHER" id="PTHR43847:SF1">
    <property type="entry name" value="BLL3993 PROTEIN"/>
    <property type="match status" value="1"/>
</dbReference>
<keyword evidence="7" id="KW-1185">Reference proteome</keyword>
<evidence type="ECO:0000256" key="1">
    <source>
        <dbReference type="ARBA" id="ARBA00004141"/>
    </source>
</evidence>
<accession>A0ABY7GLS8</accession>
<dbReference type="RefSeq" id="WP_255190422.1">
    <property type="nucleotide sequence ID" value="NZ_CP113517.1"/>
</dbReference>
<dbReference type="PANTHER" id="PTHR43847">
    <property type="entry name" value="BLL3993 PROTEIN"/>
    <property type="match status" value="1"/>
</dbReference>
<keyword evidence="4 5" id="KW-0472">Membrane</keyword>
<gene>
    <name evidence="6" type="ORF">NM686_002785</name>
</gene>
<sequence>MTSIRILWLLLCLGWIGAEIRLARKTKARQTDIVHGETRSQTWLWGGALASLGLAFSFKQLAWLPIPIDYLPRQAVALLVFAAGLGLRYWAIKTLGQFFTTHPTIQHRHVLISCGPYRWLRHPAYSGLLLALAAAGLAMGDGLALFVVTVPVFLTFNYRIGIEERLLQQKFATEYREYRDSTWKLIPWLF</sequence>
<name>A0ABY7GLS8_9GAMM</name>
<comment type="subcellular location">
    <subcellularLocation>
        <location evidence="1">Membrane</location>
        <topology evidence="1">Multi-pass membrane protein</topology>
    </subcellularLocation>
</comment>
<keyword evidence="2 5" id="KW-0812">Transmembrane</keyword>
<feature type="transmembrane region" description="Helical" evidence="5">
    <location>
        <begin position="75"/>
        <end position="92"/>
    </location>
</feature>
<evidence type="ECO:0000313" key="6">
    <source>
        <dbReference type="EMBL" id="WAR45455.1"/>
    </source>
</evidence>
<dbReference type="InterPro" id="IPR007269">
    <property type="entry name" value="ICMT_MeTrfase"/>
</dbReference>
<dbReference type="Gene3D" id="1.20.120.1630">
    <property type="match status" value="1"/>
</dbReference>
<reference evidence="6" key="1">
    <citation type="submission" date="2022-11" db="EMBL/GenBank/DDBJ databases">
        <title>Methylomonas rapida sp. nov., Carotenoid-Producing Obligate Methanotrophs with High Growth Characteristics and Biotechnological Potential.</title>
        <authorList>
            <person name="Tikhonova E.N."/>
            <person name="Suleimanov R.Z."/>
            <person name="Miroshnikov K."/>
            <person name="Oshkin I.Y."/>
            <person name="Belova S.E."/>
            <person name="Danilova O.V."/>
            <person name="Ashikhmin A."/>
            <person name="Konopkin A."/>
            <person name="But S.Y."/>
            <person name="Khmelenina V.N."/>
            <person name="Kuznetsov N."/>
            <person name="Pimenov N.V."/>
            <person name="Dedysh S.N."/>
        </authorList>
    </citation>
    <scope>NUCLEOTIDE SEQUENCE</scope>
    <source>
        <strain evidence="6">MP1</strain>
    </source>
</reference>
<dbReference type="EMBL" id="CP113517">
    <property type="protein sequence ID" value="WAR45455.1"/>
    <property type="molecule type" value="Genomic_DNA"/>
</dbReference>
<dbReference type="Proteomes" id="UP001162780">
    <property type="component" value="Chromosome"/>
</dbReference>
<keyword evidence="3 5" id="KW-1133">Transmembrane helix</keyword>
<evidence type="ECO:0000256" key="2">
    <source>
        <dbReference type="ARBA" id="ARBA00022692"/>
    </source>
</evidence>
<evidence type="ECO:0000256" key="3">
    <source>
        <dbReference type="ARBA" id="ARBA00022989"/>
    </source>
</evidence>
<protein>
    <submittedName>
        <fullName evidence="6">Isoprenylcysteine carboxylmethyltransferase family protein</fullName>
    </submittedName>
</protein>
<evidence type="ECO:0000256" key="5">
    <source>
        <dbReference type="SAM" id="Phobius"/>
    </source>
</evidence>
<feature type="transmembrane region" description="Helical" evidence="5">
    <location>
        <begin position="42"/>
        <end position="63"/>
    </location>
</feature>
<dbReference type="InterPro" id="IPR052527">
    <property type="entry name" value="Metal_cation-efflux_comp"/>
</dbReference>
<evidence type="ECO:0000313" key="7">
    <source>
        <dbReference type="Proteomes" id="UP001162780"/>
    </source>
</evidence>
<dbReference type="Pfam" id="PF04140">
    <property type="entry name" value="ICMT"/>
    <property type="match status" value="1"/>
</dbReference>